<dbReference type="PANTHER" id="PTHR33420">
    <property type="entry name" value="FIMBRIAL SUBUNIT ELFA-RELATED"/>
    <property type="match status" value="1"/>
</dbReference>
<proteinExistence type="predicted"/>
<organism evidence="3">
    <name type="scientific">Pseudomonas aeruginosa</name>
    <dbReference type="NCBI Taxonomy" id="287"/>
    <lineage>
        <taxon>Bacteria</taxon>
        <taxon>Pseudomonadati</taxon>
        <taxon>Pseudomonadota</taxon>
        <taxon>Gammaproteobacteria</taxon>
        <taxon>Pseudomonadales</taxon>
        <taxon>Pseudomonadaceae</taxon>
        <taxon>Pseudomonas</taxon>
    </lineage>
</organism>
<dbReference type="InterPro" id="IPR008966">
    <property type="entry name" value="Adhesion_dom_sf"/>
</dbReference>
<dbReference type="InterPro" id="IPR050263">
    <property type="entry name" value="Bact_Fimbrial_Adh_Pro"/>
</dbReference>
<dbReference type="Pfam" id="PF00419">
    <property type="entry name" value="Fimbrial"/>
    <property type="match status" value="1"/>
</dbReference>
<accession>A0A6A9KCT2</accession>
<dbReference type="Gene3D" id="2.60.40.1090">
    <property type="entry name" value="Fimbrial-type adhesion domain"/>
    <property type="match status" value="1"/>
</dbReference>
<name>A0A6A9KCT2_PSEAI</name>
<dbReference type="PANTHER" id="PTHR33420:SF26">
    <property type="entry name" value="FIMBRIAL SUBUNIT"/>
    <property type="match status" value="1"/>
</dbReference>
<feature type="signal peptide" evidence="1">
    <location>
        <begin position="1"/>
        <end position="28"/>
    </location>
</feature>
<sequence>MNMFKRSVLAPLAVSGALMAVASPSAFAADGVVNFMGSITDVMCDINGKAPGEGNVTQVNLGTVDPAIFTAVGTASAFENFDLVLSGPGCANDKKASIAFDTSTNVDQATGNLRLVGNSSASGVQIQIYNNVGAGTKIPLGRVETSPQQATIANNTATLRYKASYVSTAAAVTAGSGLSHIRYVVAYD</sequence>
<gene>
    <name evidence="3" type="ORF">GNQ20_23705</name>
</gene>
<comment type="caution">
    <text evidence="3">The sequence shown here is derived from an EMBL/GenBank/DDBJ whole genome shotgun (WGS) entry which is preliminary data.</text>
</comment>
<dbReference type="GO" id="GO:0043709">
    <property type="term" value="P:cell adhesion involved in single-species biofilm formation"/>
    <property type="evidence" value="ECO:0007669"/>
    <property type="project" value="TreeGrafter"/>
</dbReference>
<dbReference type="EMBL" id="WOAJ01000011">
    <property type="protein sequence ID" value="MUI60813.1"/>
    <property type="molecule type" value="Genomic_DNA"/>
</dbReference>
<evidence type="ECO:0000313" key="3">
    <source>
        <dbReference type="EMBL" id="MUI60813.1"/>
    </source>
</evidence>
<evidence type="ECO:0000259" key="2">
    <source>
        <dbReference type="Pfam" id="PF00419"/>
    </source>
</evidence>
<dbReference type="InterPro" id="IPR000259">
    <property type="entry name" value="Adhesion_dom_fimbrial"/>
</dbReference>
<dbReference type="GO" id="GO:0009289">
    <property type="term" value="C:pilus"/>
    <property type="evidence" value="ECO:0007669"/>
    <property type="project" value="InterPro"/>
</dbReference>
<feature type="chain" id="PRO_5025398936" evidence="1">
    <location>
        <begin position="29"/>
        <end position="188"/>
    </location>
</feature>
<evidence type="ECO:0000256" key="1">
    <source>
        <dbReference type="SAM" id="SignalP"/>
    </source>
</evidence>
<keyword evidence="1" id="KW-0732">Signal</keyword>
<dbReference type="RefSeq" id="WP_155681881.1">
    <property type="nucleotide sequence ID" value="NZ_WOAJ01000011.1"/>
</dbReference>
<dbReference type="SUPFAM" id="SSF49401">
    <property type="entry name" value="Bacterial adhesins"/>
    <property type="match status" value="1"/>
</dbReference>
<feature type="domain" description="Fimbrial-type adhesion" evidence="2">
    <location>
        <begin position="34"/>
        <end position="178"/>
    </location>
</feature>
<protein>
    <submittedName>
        <fullName evidence="3">Fimbrial protein</fullName>
    </submittedName>
</protein>
<reference evidence="3" key="1">
    <citation type="submission" date="2019-11" db="EMBL/GenBank/DDBJ databases">
        <title>Genomes of ocular Pseudomonas aeruginosa isolates.</title>
        <authorList>
            <person name="Khan M."/>
            <person name="Rice S.A."/>
            <person name="Willcox M.D.P."/>
            <person name="Stapleton F."/>
        </authorList>
    </citation>
    <scope>NUCLEOTIDE SEQUENCE</scope>
    <source>
        <strain evidence="3">PA206</strain>
    </source>
</reference>
<dbReference type="InterPro" id="IPR036937">
    <property type="entry name" value="Adhesion_dom_fimbrial_sf"/>
</dbReference>
<dbReference type="AlphaFoldDB" id="A0A6A9KCT2"/>